<evidence type="ECO:0000256" key="2">
    <source>
        <dbReference type="ARBA" id="ARBA00006727"/>
    </source>
</evidence>
<dbReference type="Pfam" id="PF07690">
    <property type="entry name" value="MFS_1"/>
    <property type="match status" value="1"/>
</dbReference>
<evidence type="ECO:0000313" key="6">
    <source>
        <dbReference type="EMBL" id="KEY72934.1"/>
    </source>
</evidence>
<evidence type="ECO:0000259" key="5">
    <source>
        <dbReference type="PROSITE" id="PS50850"/>
    </source>
</evidence>
<evidence type="ECO:0000313" key="7">
    <source>
        <dbReference type="Proteomes" id="UP000028045"/>
    </source>
</evidence>
<sequence>MSSTQESHTSSTMEASPEHPPAEKPVTAGPPLGMTPPPDGGLKAWLQVIGAFSVFFNTWGLLNTFGIYQTYYEEGELFRTSSSNISWIGSIQGFLVLLGGVISGPLYDRGYLRALIATGSFCIVFGHMMLSLASEYWHIMLSQGICVGLGAGLIFTPSVSVLQGYFRKNIGLASGLAAAGSSLGGVIYPIVFYRLIDQVGFGWTVRIIGFIALATLIAPIAFLQQRAKPPGLRKFYDLTALSDGPWVLFTLGCLLGFIGLYVMFFYISYYGLSTGTTDAAMAFYVVPILNAASMFGRVFPTWLSDKTGPLNLLVPGGLICGILVISMQAVDNLAGEVMMAILFGFFSGVFIALPAVVYIMLTVDKSRLGTRIGMGFATLGLGTLIGGPGAGAILQQTGDGHNWVGTWVFGGVTLFASGICFLVLRLWKFGFKLNTKA</sequence>
<feature type="transmembrane region" description="Helical" evidence="4">
    <location>
        <begin position="170"/>
        <end position="191"/>
    </location>
</feature>
<dbReference type="OrthoDB" id="6509908at2759"/>
<evidence type="ECO:0000256" key="1">
    <source>
        <dbReference type="ARBA" id="ARBA00004141"/>
    </source>
</evidence>
<dbReference type="InterPro" id="IPR020846">
    <property type="entry name" value="MFS_dom"/>
</dbReference>
<proteinExistence type="inferred from homology"/>
<dbReference type="PANTHER" id="PTHR11360">
    <property type="entry name" value="MONOCARBOXYLATE TRANSPORTER"/>
    <property type="match status" value="1"/>
</dbReference>
<protein>
    <recommendedName>
        <fullName evidence="5">Major facilitator superfamily (MFS) profile domain-containing protein</fullName>
    </recommendedName>
</protein>
<keyword evidence="7" id="KW-1185">Reference proteome</keyword>
<evidence type="ECO:0000256" key="4">
    <source>
        <dbReference type="SAM" id="Phobius"/>
    </source>
</evidence>
<reference evidence="6 7" key="1">
    <citation type="journal article" date="2014" name="BMC Genomics">
        <title>Comparative genome sequencing reveals chemotype-specific gene clusters in the toxigenic black mold Stachybotrys.</title>
        <authorList>
            <person name="Semeiks J."/>
            <person name="Borek D."/>
            <person name="Otwinowski Z."/>
            <person name="Grishin N.V."/>
        </authorList>
    </citation>
    <scope>NUCLEOTIDE SEQUENCE [LARGE SCALE GENOMIC DNA]</scope>
    <source>
        <strain evidence="7">CBS 109288 / IBT 7711</strain>
    </source>
</reference>
<name>A0A084B5V5_STACB</name>
<dbReference type="InterPro" id="IPR050327">
    <property type="entry name" value="Proton-linked_MCT"/>
</dbReference>
<dbReference type="EMBL" id="KL647970">
    <property type="protein sequence ID" value="KEY72934.1"/>
    <property type="molecule type" value="Genomic_DNA"/>
</dbReference>
<dbReference type="InterPro" id="IPR036259">
    <property type="entry name" value="MFS_trans_sf"/>
</dbReference>
<feature type="transmembrane region" description="Helical" evidence="4">
    <location>
        <begin position="310"/>
        <end position="329"/>
    </location>
</feature>
<dbReference type="GO" id="GO:0016020">
    <property type="term" value="C:membrane"/>
    <property type="evidence" value="ECO:0007669"/>
    <property type="project" value="UniProtKB-SubCell"/>
</dbReference>
<dbReference type="AlphaFoldDB" id="A0A084B5V5"/>
<feature type="domain" description="Major facilitator superfamily (MFS) profile" evidence="5">
    <location>
        <begin position="43"/>
        <end position="428"/>
    </location>
</feature>
<feature type="transmembrane region" description="Helical" evidence="4">
    <location>
        <begin position="44"/>
        <end position="65"/>
    </location>
</feature>
<keyword evidence="4" id="KW-1133">Transmembrane helix</keyword>
<dbReference type="Proteomes" id="UP000028045">
    <property type="component" value="Unassembled WGS sequence"/>
</dbReference>
<dbReference type="PROSITE" id="PS50850">
    <property type="entry name" value="MFS"/>
    <property type="match status" value="1"/>
</dbReference>
<feature type="transmembrane region" description="Helical" evidence="4">
    <location>
        <begin position="111"/>
        <end position="130"/>
    </location>
</feature>
<dbReference type="HOGENOM" id="CLU_001265_1_1_1"/>
<feature type="transmembrane region" description="Helical" evidence="4">
    <location>
        <begin position="279"/>
        <end position="298"/>
    </location>
</feature>
<feature type="region of interest" description="Disordered" evidence="3">
    <location>
        <begin position="1"/>
        <end position="33"/>
    </location>
</feature>
<organism evidence="6 7">
    <name type="scientific">Stachybotrys chartarum (strain CBS 109288 / IBT 7711)</name>
    <name type="common">Toxic black mold</name>
    <name type="synonym">Stilbospora chartarum</name>
    <dbReference type="NCBI Taxonomy" id="1280523"/>
    <lineage>
        <taxon>Eukaryota</taxon>
        <taxon>Fungi</taxon>
        <taxon>Dikarya</taxon>
        <taxon>Ascomycota</taxon>
        <taxon>Pezizomycotina</taxon>
        <taxon>Sordariomycetes</taxon>
        <taxon>Hypocreomycetidae</taxon>
        <taxon>Hypocreales</taxon>
        <taxon>Stachybotryaceae</taxon>
        <taxon>Stachybotrys</taxon>
    </lineage>
</organism>
<dbReference type="PANTHER" id="PTHR11360:SF234">
    <property type="entry name" value="MFS-TYPE TRANSPORTER DBAD-RELATED"/>
    <property type="match status" value="1"/>
</dbReference>
<dbReference type="InterPro" id="IPR011701">
    <property type="entry name" value="MFS"/>
</dbReference>
<accession>A0A084B5V5</accession>
<comment type="similarity">
    <text evidence="2">Belongs to the major facilitator superfamily. Monocarboxylate porter (TC 2.A.1.13) family.</text>
</comment>
<keyword evidence="4" id="KW-0472">Membrane</keyword>
<keyword evidence="4" id="KW-0812">Transmembrane</keyword>
<dbReference type="Gene3D" id="1.20.1250.20">
    <property type="entry name" value="MFS general substrate transporter like domains"/>
    <property type="match status" value="2"/>
</dbReference>
<feature type="transmembrane region" description="Helical" evidence="4">
    <location>
        <begin position="203"/>
        <end position="223"/>
    </location>
</feature>
<feature type="transmembrane region" description="Helical" evidence="4">
    <location>
        <begin position="341"/>
        <end position="361"/>
    </location>
</feature>
<gene>
    <name evidence="6" type="ORF">S7711_07898</name>
</gene>
<feature type="transmembrane region" description="Helical" evidence="4">
    <location>
        <begin position="244"/>
        <end position="267"/>
    </location>
</feature>
<feature type="transmembrane region" description="Helical" evidence="4">
    <location>
        <begin position="85"/>
        <end position="104"/>
    </location>
</feature>
<feature type="transmembrane region" description="Helical" evidence="4">
    <location>
        <begin position="373"/>
        <end position="394"/>
    </location>
</feature>
<evidence type="ECO:0000256" key="3">
    <source>
        <dbReference type="SAM" id="MobiDB-lite"/>
    </source>
</evidence>
<feature type="transmembrane region" description="Helical" evidence="4">
    <location>
        <begin position="136"/>
        <end position="158"/>
    </location>
</feature>
<feature type="transmembrane region" description="Helical" evidence="4">
    <location>
        <begin position="406"/>
        <end position="427"/>
    </location>
</feature>
<dbReference type="GO" id="GO:0022857">
    <property type="term" value="F:transmembrane transporter activity"/>
    <property type="evidence" value="ECO:0007669"/>
    <property type="project" value="InterPro"/>
</dbReference>
<feature type="compositionally biased region" description="Polar residues" evidence="3">
    <location>
        <begin position="1"/>
        <end position="14"/>
    </location>
</feature>
<dbReference type="SUPFAM" id="SSF103473">
    <property type="entry name" value="MFS general substrate transporter"/>
    <property type="match status" value="1"/>
</dbReference>
<comment type="subcellular location">
    <subcellularLocation>
        <location evidence="1">Membrane</location>
        <topology evidence="1">Multi-pass membrane protein</topology>
    </subcellularLocation>
</comment>